<organism evidence="1">
    <name type="scientific">freshwater metagenome</name>
    <dbReference type="NCBI Taxonomy" id="449393"/>
    <lineage>
        <taxon>unclassified sequences</taxon>
        <taxon>metagenomes</taxon>
        <taxon>ecological metagenomes</taxon>
    </lineage>
</organism>
<reference evidence="1" key="1">
    <citation type="submission" date="2020-05" db="EMBL/GenBank/DDBJ databases">
        <authorList>
            <person name="Chiriac C."/>
            <person name="Salcher M."/>
            <person name="Ghai R."/>
            <person name="Kavagutti S V."/>
        </authorList>
    </citation>
    <scope>NUCLEOTIDE SEQUENCE</scope>
</reference>
<dbReference type="AlphaFoldDB" id="A0A6J6G9D2"/>
<evidence type="ECO:0000313" key="1">
    <source>
        <dbReference type="EMBL" id="CAB4596053.1"/>
    </source>
</evidence>
<protein>
    <submittedName>
        <fullName evidence="1">Unannotated protein</fullName>
    </submittedName>
</protein>
<gene>
    <name evidence="1" type="ORF">UFOPK1795_00874</name>
</gene>
<sequence length="186" mass="20066">MKRKLLIAVSVVALLMGISVYPASAHVGTQTRGNTLQAGQSSRIYLSLGHGCTYKENKYGTSVFVVTVPKIAGKPTPGFIHGFKTSVVASATVDALKVPDYYTVTWTAKAKSWVIDDGTFFDFGLKVKWDKAPQVVAFKTTQICYATQTDGSKLPLYLNWHITDGTTKAAESTIEWGPAPSVTTVA</sequence>
<dbReference type="InterPro" id="IPR038507">
    <property type="entry name" value="YcnI-like_sf"/>
</dbReference>
<dbReference type="Gene3D" id="2.60.40.2230">
    <property type="entry name" value="Uncharacterised protein YcnI-like PF07987, DUF1775"/>
    <property type="match status" value="1"/>
</dbReference>
<dbReference type="EMBL" id="CAEZUG010000051">
    <property type="protein sequence ID" value="CAB4596053.1"/>
    <property type="molecule type" value="Genomic_DNA"/>
</dbReference>
<accession>A0A6J6G9D2</accession>
<name>A0A6J6G9D2_9ZZZZ</name>
<proteinExistence type="predicted"/>